<dbReference type="SUPFAM" id="SSF56281">
    <property type="entry name" value="Metallo-hydrolase/oxidoreductase"/>
    <property type="match status" value="1"/>
</dbReference>
<evidence type="ECO:0000259" key="9">
    <source>
        <dbReference type="SMART" id="SM00849"/>
    </source>
</evidence>
<feature type="binding site" evidence="8">
    <location>
        <position position="211"/>
    </location>
    <ligand>
        <name>Zn(2+)</name>
        <dbReference type="ChEBI" id="CHEBI:29105"/>
        <label>2</label>
        <note>catalytic</note>
    </ligand>
</feature>
<keyword evidence="3 8" id="KW-0540">Nuclease</keyword>
<name>A0A1M5DTC6_9GAMM</name>
<organism evidence="10 11">
    <name type="scientific">Modicisalibacter ilicicola DSM 19980</name>
    <dbReference type="NCBI Taxonomy" id="1121942"/>
    <lineage>
        <taxon>Bacteria</taxon>
        <taxon>Pseudomonadati</taxon>
        <taxon>Pseudomonadota</taxon>
        <taxon>Gammaproteobacteria</taxon>
        <taxon>Oceanospirillales</taxon>
        <taxon>Halomonadaceae</taxon>
        <taxon>Modicisalibacter</taxon>
    </lineage>
</organism>
<keyword evidence="4 8" id="KW-0479">Metal-binding</keyword>
<keyword evidence="7 8" id="KW-0862">Zinc</keyword>
<dbReference type="Gene3D" id="3.60.15.10">
    <property type="entry name" value="Ribonuclease Z/Hydroxyacylglutathione hydrolase-like"/>
    <property type="match status" value="1"/>
</dbReference>
<evidence type="ECO:0000313" key="11">
    <source>
        <dbReference type="Proteomes" id="UP000184346"/>
    </source>
</evidence>
<dbReference type="CDD" id="cd07717">
    <property type="entry name" value="RNaseZ_ZiPD-like_MBL-fold"/>
    <property type="match status" value="1"/>
</dbReference>
<comment type="cofactor">
    <cofactor evidence="8">
        <name>Zn(2+)</name>
        <dbReference type="ChEBI" id="CHEBI:29105"/>
    </cofactor>
    <text evidence="8">Binds 2 Zn(2+) ions.</text>
</comment>
<evidence type="ECO:0000256" key="7">
    <source>
        <dbReference type="ARBA" id="ARBA00022833"/>
    </source>
</evidence>
<dbReference type="PANTHER" id="PTHR46018:SF2">
    <property type="entry name" value="ZINC PHOSPHODIESTERASE ELAC PROTEIN 1"/>
    <property type="match status" value="1"/>
</dbReference>
<keyword evidence="11" id="KW-1185">Reference proteome</keyword>
<keyword evidence="5 8" id="KW-0255">Endonuclease</keyword>
<dbReference type="InterPro" id="IPR036866">
    <property type="entry name" value="RibonucZ/Hydroxyglut_hydro"/>
</dbReference>
<dbReference type="GO" id="GO:0008270">
    <property type="term" value="F:zinc ion binding"/>
    <property type="evidence" value="ECO:0007669"/>
    <property type="project" value="UniProtKB-UniRule"/>
</dbReference>
<evidence type="ECO:0000256" key="4">
    <source>
        <dbReference type="ARBA" id="ARBA00022723"/>
    </source>
</evidence>
<dbReference type="InterPro" id="IPR013471">
    <property type="entry name" value="RNase_Z/BN"/>
</dbReference>
<feature type="binding site" evidence="8">
    <location>
        <position position="67"/>
    </location>
    <ligand>
        <name>Zn(2+)</name>
        <dbReference type="ChEBI" id="CHEBI:29105"/>
        <label>2</label>
        <note>catalytic</note>
    </ligand>
</feature>
<evidence type="ECO:0000256" key="5">
    <source>
        <dbReference type="ARBA" id="ARBA00022759"/>
    </source>
</evidence>
<dbReference type="EMBL" id="FQUJ01000019">
    <property type="protein sequence ID" value="SHF70052.1"/>
    <property type="molecule type" value="Genomic_DNA"/>
</dbReference>
<dbReference type="SMART" id="SM00849">
    <property type="entry name" value="Lactamase_B"/>
    <property type="match status" value="1"/>
</dbReference>
<evidence type="ECO:0000256" key="3">
    <source>
        <dbReference type="ARBA" id="ARBA00022722"/>
    </source>
</evidence>
<dbReference type="STRING" id="1121942.SAMN02745148_03320"/>
<gene>
    <name evidence="8" type="primary">rnz</name>
    <name evidence="10" type="ORF">SAMN02745148_03320</name>
</gene>
<accession>A0A1M5DTC6</accession>
<comment type="catalytic activity">
    <reaction evidence="8">
        <text>Endonucleolytic cleavage of RNA, removing extra 3' nucleotides from tRNA precursor, generating 3' termini of tRNAs. A 3'-hydroxy group is left at the tRNA terminus and a 5'-phosphoryl group is left at the trailer molecule.</text>
        <dbReference type="EC" id="3.1.26.11"/>
    </reaction>
</comment>
<evidence type="ECO:0000256" key="8">
    <source>
        <dbReference type="HAMAP-Rule" id="MF_01818"/>
    </source>
</evidence>
<dbReference type="PANTHER" id="PTHR46018">
    <property type="entry name" value="ZINC PHOSPHODIESTERASE ELAC PROTEIN 1"/>
    <property type="match status" value="1"/>
</dbReference>
<comment type="subunit">
    <text evidence="1 8">Homodimer.</text>
</comment>
<dbReference type="HAMAP" id="MF_01818">
    <property type="entry name" value="RNase_Z_BN"/>
    <property type="match status" value="1"/>
</dbReference>
<dbReference type="AlphaFoldDB" id="A0A1M5DTC6"/>
<dbReference type="OrthoDB" id="9803916at2"/>
<dbReference type="Proteomes" id="UP000184346">
    <property type="component" value="Unassembled WGS sequence"/>
</dbReference>
<feature type="binding site" evidence="8">
    <location>
        <position position="140"/>
    </location>
    <ligand>
        <name>Zn(2+)</name>
        <dbReference type="ChEBI" id="CHEBI:29105"/>
        <label>1</label>
        <note>catalytic</note>
    </ligand>
</feature>
<dbReference type="InterPro" id="IPR001279">
    <property type="entry name" value="Metallo-B-lactamas"/>
</dbReference>
<evidence type="ECO:0000313" key="10">
    <source>
        <dbReference type="EMBL" id="SHF70052.1"/>
    </source>
</evidence>
<dbReference type="Pfam" id="PF00753">
    <property type="entry name" value="Lactamase_B"/>
    <property type="match status" value="1"/>
</dbReference>
<feature type="binding site" evidence="8">
    <location>
        <position position="64"/>
    </location>
    <ligand>
        <name>Zn(2+)</name>
        <dbReference type="ChEBI" id="CHEBI:29105"/>
        <label>1</label>
        <note>catalytic</note>
    </ligand>
</feature>
<feature type="binding site" evidence="8">
    <location>
        <position position="62"/>
    </location>
    <ligand>
        <name>Zn(2+)</name>
        <dbReference type="ChEBI" id="CHEBI:29105"/>
        <label>1</label>
        <note>catalytic</note>
    </ligand>
</feature>
<proteinExistence type="inferred from homology"/>
<feature type="binding site" evidence="8">
    <location>
        <position position="270"/>
    </location>
    <ligand>
        <name>Zn(2+)</name>
        <dbReference type="ChEBI" id="CHEBI:29105"/>
        <label>2</label>
        <note>catalytic</note>
    </ligand>
</feature>
<evidence type="ECO:0000256" key="2">
    <source>
        <dbReference type="ARBA" id="ARBA00022694"/>
    </source>
</evidence>
<dbReference type="GO" id="GO:0042781">
    <property type="term" value="F:3'-tRNA processing endoribonuclease activity"/>
    <property type="evidence" value="ECO:0007669"/>
    <property type="project" value="UniProtKB-UniRule"/>
</dbReference>
<evidence type="ECO:0000256" key="1">
    <source>
        <dbReference type="ARBA" id="ARBA00011738"/>
    </source>
</evidence>
<feature type="active site" description="Proton acceptor" evidence="8">
    <location>
        <position position="66"/>
    </location>
</feature>
<feature type="binding site" evidence="8">
    <location>
        <position position="66"/>
    </location>
    <ligand>
        <name>Zn(2+)</name>
        <dbReference type="ChEBI" id="CHEBI:29105"/>
        <label>2</label>
        <note>catalytic</note>
    </ligand>
</feature>
<comment type="similarity">
    <text evidence="8">Belongs to the RNase Z family.</text>
</comment>
<keyword evidence="2 8" id="KW-0819">tRNA processing</keyword>
<dbReference type="RefSeq" id="WP_072824904.1">
    <property type="nucleotide sequence ID" value="NZ_FQUJ01000019.1"/>
</dbReference>
<feature type="binding site" evidence="8">
    <location>
        <position position="211"/>
    </location>
    <ligand>
        <name>Zn(2+)</name>
        <dbReference type="ChEBI" id="CHEBI:29105"/>
        <label>1</label>
        <note>catalytic</note>
    </ligand>
</feature>
<keyword evidence="6 8" id="KW-0378">Hydrolase</keyword>
<feature type="domain" description="Metallo-beta-lactamase" evidence="9">
    <location>
        <begin position="18"/>
        <end position="270"/>
    </location>
</feature>
<evidence type="ECO:0000256" key="6">
    <source>
        <dbReference type="ARBA" id="ARBA00022801"/>
    </source>
</evidence>
<reference evidence="10 11" key="1">
    <citation type="submission" date="2016-11" db="EMBL/GenBank/DDBJ databases">
        <authorList>
            <person name="Jaros S."/>
            <person name="Januszkiewicz K."/>
            <person name="Wedrychowicz H."/>
        </authorList>
    </citation>
    <scope>NUCLEOTIDE SEQUENCE [LARGE SCALE GENOMIC DNA]</scope>
    <source>
        <strain evidence="10 11">DSM 19980</strain>
    </source>
</reference>
<dbReference type="EC" id="3.1.26.11" evidence="8"/>
<comment type="function">
    <text evidence="8">Zinc phosphodiesterase, which displays some tRNA 3'-processing endonuclease activity. Probably involved in tRNA maturation, by removing a 3'-trailer from precursor tRNA.</text>
</comment>
<protein>
    <recommendedName>
        <fullName evidence="8">Ribonuclease Z</fullName>
        <shortName evidence="8">RNase Z</shortName>
        <ecNumber evidence="8">3.1.26.11</ecNumber>
    </recommendedName>
    <alternativeName>
        <fullName evidence="8">tRNA 3 endonuclease</fullName>
    </alternativeName>
    <alternativeName>
        <fullName evidence="8">tRNase Z</fullName>
    </alternativeName>
</protein>
<sequence>MDILFLGTSAGVPTRARNVTATAIRKRNAKTWVLVDCGEGTQQRVLRTSLSLNRLDAILITHVHGDHCYGLPGLLSSASMMGRETPLTIVGPQPIRAFLEAVQATTGLHLTFPIEFVDVERLPADFRTSDFAVEASALSHGVASHGYALVERGIQRKLDTRRLEALGVARGPAWGRLHRGEDILLEDGTRVTSDEVLLPARGARKVVIAGDNDTPKLLEGLCAGADVLVHEATYTREIVDRLGTDNGHSTAEAVAAFARDIGLPNLVLTHFSPRYQHDRGVTPSIADIEREARDHYRGTLWLANDFDVYRLSRDGRLCHAGPTRS</sequence>